<dbReference type="EMBL" id="JAEDAJ010000001">
    <property type="protein sequence ID" value="MBK0330155.1"/>
    <property type="molecule type" value="Genomic_DNA"/>
</dbReference>
<comment type="caution">
    <text evidence="2">The sequence shown here is derived from an EMBL/GenBank/DDBJ whole genome shotgun (WGS) entry which is preliminary data.</text>
</comment>
<name>A0ABS1B690_9MICO</name>
<accession>A0ABS1B690</accession>
<feature type="transmembrane region" description="Helical" evidence="1">
    <location>
        <begin position="215"/>
        <end position="243"/>
    </location>
</feature>
<evidence type="ECO:0000256" key="1">
    <source>
        <dbReference type="SAM" id="Phobius"/>
    </source>
</evidence>
<organism evidence="2 3">
    <name type="scientific">Brachybacterium halotolerans</name>
    <dbReference type="NCBI Taxonomy" id="2795215"/>
    <lineage>
        <taxon>Bacteria</taxon>
        <taxon>Bacillati</taxon>
        <taxon>Actinomycetota</taxon>
        <taxon>Actinomycetes</taxon>
        <taxon>Micrococcales</taxon>
        <taxon>Dermabacteraceae</taxon>
        <taxon>Brachybacterium</taxon>
    </lineage>
</organism>
<feature type="transmembrane region" description="Helical" evidence="1">
    <location>
        <begin position="147"/>
        <end position="165"/>
    </location>
</feature>
<keyword evidence="1" id="KW-0812">Transmembrane</keyword>
<dbReference type="Pfam" id="PF06182">
    <property type="entry name" value="ABC2_membrane_6"/>
    <property type="match status" value="1"/>
</dbReference>
<gene>
    <name evidence="2" type="ORF">I8D64_01890</name>
</gene>
<evidence type="ECO:0000313" key="3">
    <source>
        <dbReference type="Proteomes" id="UP000612352"/>
    </source>
</evidence>
<feature type="transmembrane region" description="Helical" evidence="1">
    <location>
        <begin position="171"/>
        <end position="194"/>
    </location>
</feature>
<evidence type="ECO:0000313" key="2">
    <source>
        <dbReference type="EMBL" id="MBK0330155.1"/>
    </source>
</evidence>
<reference evidence="2 3" key="1">
    <citation type="submission" date="2020-12" db="EMBL/GenBank/DDBJ databases">
        <title>Brachybacterium sp. MASK1Z-5, whole genome shotgun sequence.</title>
        <authorList>
            <person name="Tuo L."/>
        </authorList>
    </citation>
    <scope>NUCLEOTIDE SEQUENCE [LARGE SCALE GENOMIC DNA]</scope>
    <source>
        <strain evidence="2 3">MASK1Z-5</strain>
    </source>
</reference>
<keyword evidence="3" id="KW-1185">Reference proteome</keyword>
<feature type="transmembrane region" description="Helical" evidence="1">
    <location>
        <begin position="255"/>
        <end position="280"/>
    </location>
</feature>
<feature type="transmembrane region" description="Helical" evidence="1">
    <location>
        <begin position="51"/>
        <end position="76"/>
    </location>
</feature>
<keyword evidence="1" id="KW-1133">Transmembrane helix</keyword>
<dbReference type="InterPro" id="IPR010390">
    <property type="entry name" value="ABC-2_transporter-like"/>
</dbReference>
<dbReference type="Proteomes" id="UP000612352">
    <property type="component" value="Unassembled WGS sequence"/>
</dbReference>
<proteinExistence type="predicted"/>
<keyword evidence="1" id="KW-0472">Membrane</keyword>
<dbReference type="PANTHER" id="PTHR36833:SF1">
    <property type="entry name" value="INTEGRAL MEMBRANE TRANSPORT PROTEIN"/>
    <property type="match status" value="1"/>
</dbReference>
<dbReference type="RefSeq" id="WP_200500805.1">
    <property type="nucleotide sequence ID" value="NZ_JAEDAJ010000001.1"/>
</dbReference>
<dbReference type="PANTHER" id="PTHR36833">
    <property type="entry name" value="SLR0610 PROTEIN-RELATED"/>
    <property type="match status" value="1"/>
</dbReference>
<sequence>MAETHGPSEPAGPTGPARRAETLATPVPAWHTYTILVRATWRSMRVHRLNLAMTFLGSAALQGTQLAFIGVLLNAFGAIAGWSVGEVALLYGLRLTAHGVCTINFGQHRGSAQAIRDGDWDRFLLRPAPPLMQLLTRMFNPGTIGDLVLGLAILVTAAGMVDVHWTPWRIAYLALAAIGGGLVEAGMQIAISGLDFRWGPVTRVKDTIDRILTDFGAYPMSIFGVVGGWLLTVLIPLAFMAYLPITVVLGRADEAVVPSAVAVLSPLAGPALLVAGVLCFRLMSRWYTSPGN</sequence>
<protein>
    <submittedName>
        <fullName evidence="2">ABC-2 family transporter protein</fullName>
    </submittedName>
</protein>